<feature type="transmembrane region" description="Helical" evidence="10">
    <location>
        <begin position="453"/>
        <end position="472"/>
    </location>
</feature>
<evidence type="ECO:0000256" key="6">
    <source>
        <dbReference type="ARBA" id="ARBA00023136"/>
    </source>
</evidence>
<feature type="transmembrane region" description="Helical" evidence="10">
    <location>
        <begin position="287"/>
        <end position="309"/>
    </location>
</feature>
<keyword evidence="4 10" id="KW-0812">Transmembrane</keyword>
<dbReference type="InterPro" id="IPR036259">
    <property type="entry name" value="MFS_trans_sf"/>
</dbReference>
<feature type="transmembrane region" description="Helical" evidence="10">
    <location>
        <begin position="383"/>
        <end position="412"/>
    </location>
</feature>
<protein>
    <recommendedName>
        <fullName evidence="11">Major facilitator superfamily (MFS) profile domain-containing protein</fullName>
    </recommendedName>
</protein>
<dbReference type="InterPro" id="IPR005829">
    <property type="entry name" value="Sugar_transporter_CS"/>
</dbReference>
<comment type="caution">
    <text evidence="12">The sequence shown here is derived from an EMBL/GenBank/DDBJ whole genome shotgun (WGS) entry which is preliminary data.</text>
</comment>
<comment type="subcellular location">
    <subcellularLocation>
        <location evidence="1">Membrane</location>
        <topology evidence="1">Multi-pass membrane protein</topology>
    </subcellularLocation>
</comment>
<dbReference type="SUPFAM" id="SSF103473">
    <property type="entry name" value="MFS general substrate transporter"/>
    <property type="match status" value="1"/>
</dbReference>
<evidence type="ECO:0000256" key="3">
    <source>
        <dbReference type="ARBA" id="ARBA00022448"/>
    </source>
</evidence>
<dbReference type="InterPro" id="IPR003663">
    <property type="entry name" value="Sugar/inositol_transpt"/>
</dbReference>
<dbReference type="OrthoDB" id="6133115at2759"/>
<evidence type="ECO:0000256" key="9">
    <source>
        <dbReference type="SAM" id="MobiDB-lite"/>
    </source>
</evidence>
<comment type="catalytic activity">
    <reaction evidence="7">
        <text>myo-inositol(out) + H(+)(out) = myo-inositol(in) + H(+)(in)</text>
        <dbReference type="Rhea" id="RHEA:60364"/>
        <dbReference type="ChEBI" id="CHEBI:15378"/>
        <dbReference type="ChEBI" id="CHEBI:17268"/>
    </reaction>
</comment>
<evidence type="ECO:0000256" key="7">
    <source>
        <dbReference type="ARBA" id="ARBA00049119"/>
    </source>
</evidence>
<evidence type="ECO:0000256" key="4">
    <source>
        <dbReference type="ARBA" id="ARBA00022692"/>
    </source>
</evidence>
<proteinExistence type="inferred from homology"/>
<feature type="transmembrane region" description="Helical" evidence="10">
    <location>
        <begin position="353"/>
        <end position="377"/>
    </location>
</feature>
<keyword evidence="3 8" id="KW-0813">Transport</keyword>
<name>A0A8H3TT53_9TREE</name>
<feature type="transmembrane region" description="Helical" evidence="10">
    <location>
        <begin position="77"/>
        <end position="99"/>
    </location>
</feature>
<evidence type="ECO:0000256" key="8">
    <source>
        <dbReference type="RuleBase" id="RU003346"/>
    </source>
</evidence>
<dbReference type="NCBIfam" id="TIGR00879">
    <property type="entry name" value="SP"/>
    <property type="match status" value="1"/>
</dbReference>
<feature type="transmembrane region" description="Helical" evidence="10">
    <location>
        <begin position="165"/>
        <end position="184"/>
    </location>
</feature>
<dbReference type="PANTHER" id="PTHR48022">
    <property type="entry name" value="PLASTIDIC GLUCOSE TRANSPORTER 4"/>
    <property type="match status" value="1"/>
</dbReference>
<comment type="similarity">
    <text evidence="2 8">Belongs to the major facilitator superfamily. Sugar transporter (TC 2.A.1.1) family.</text>
</comment>
<dbReference type="FunFam" id="1.20.1250.20:FF:000117">
    <property type="entry name" value="MFS hexose transporter"/>
    <property type="match status" value="1"/>
</dbReference>
<dbReference type="PROSITE" id="PS50850">
    <property type="entry name" value="MFS"/>
    <property type="match status" value="1"/>
</dbReference>
<feature type="transmembrane region" description="Helical" evidence="10">
    <location>
        <begin position="131"/>
        <end position="153"/>
    </location>
</feature>
<dbReference type="Proteomes" id="UP000620104">
    <property type="component" value="Unassembled WGS sequence"/>
</dbReference>
<evidence type="ECO:0000259" key="11">
    <source>
        <dbReference type="PROSITE" id="PS50850"/>
    </source>
</evidence>
<dbReference type="AlphaFoldDB" id="A0A8H3TT53"/>
<dbReference type="GO" id="GO:0005351">
    <property type="term" value="F:carbohydrate:proton symporter activity"/>
    <property type="evidence" value="ECO:0007669"/>
    <property type="project" value="TreeGrafter"/>
</dbReference>
<dbReference type="PROSITE" id="PS00216">
    <property type="entry name" value="SUGAR_TRANSPORT_1"/>
    <property type="match status" value="1"/>
</dbReference>
<keyword evidence="6 10" id="KW-0472">Membrane</keyword>
<organism evidence="12 13">
    <name type="scientific">Naganishia liquefaciens</name>
    <dbReference type="NCBI Taxonomy" id="104408"/>
    <lineage>
        <taxon>Eukaryota</taxon>
        <taxon>Fungi</taxon>
        <taxon>Dikarya</taxon>
        <taxon>Basidiomycota</taxon>
        <taxon>Agaricomycotina</taxon>
        <taxon>Tremellomycetes</taxon>
        <taxon>Filobasidiales</taxon>
        <taxon>Filobasidiaceae</taxon>
        <taxon>Naganishia</taxon>
    </lineage>
</organism>
<evidence type="ECO:0000313" key="12">
    <source>
        <dbReference type="EMBL" id="GHJ86418.1"/>
    </source>
</evidence>
<dbReference type="GO" id="GO:0016020">
    <property type="term" value="C:membrane"/>
    <property type="evidence" value="ECO:0007669"/>
    <property type="project" value="UniProtKB-SubCell"/>
</dbReference>
<gene>
    <name evidence="12" type="ORF">NliqN6_2820</name>
</gene>
<evidence type="ECO:0000256" key="1">
    <source>
        <dbReference type="ARBA" id="ARBA00004141"/>
    </source>
</evidence>
<dbReference type="Pfam" id="PF00083">
    <property type="entry name" value="Sugar_tr"/>
    <property type="match status" value="1"/>
</dbReference>
<dbReference type="PANTHER" id="PTHR48022:SF64">
    <property type="entry name" value="MAJOR FACILITATOR SUPERFAMILY (MFS) PROFILE DOMAIN-CONTAINING PROTEIN"/>
    <property type="match status" value="1"/>
</dbReference>
<keyword evidence="5 10" id="KW-1133">Transmembrane helix</keyword>
<evidence type="ECO:0000256" key="5">
    <source>
        <dbReference type="ARBA" id="ARBA00022989"/>
    </source>
</evidence>
<feature type="domain" description="Major facilitator superfamily (MFS) profile" evidence="11">
    <location>
        <begin position="38"/>
        <end position="476"/>
    </location>
</feature>
<keyword evidence="13" id="KW-1185">Reference proteome</keyword>
<feature type="transmembrane region" description="Helical" evidence="10">
    <location>
        <begin position="424"/>
        <end position="441"/>
    </location>
</feature>
<feature type="compositionally biased region" description="Basic and acidic residues" evidence="9">
    <location>
        <begin position="515"/>
        <end position="530"/>
    </location>
</feature>
<dbReference type="InterPro" id="IPR020846">
    <property type="entry name" value="MFS_dom"/>
</dbReference>
<dbReference type="InterPro" id="IPR050360">
    <property type="entry name" value="MFS_Sugar_Transporters"/>
</dbReference>
<evidence type="ECO:0000256" key="2">
    <source>
        <dbReference type="ARBA" id="ARBA00010992"/>
    </source>
</evidence>
<sequence>MPAPVGPTSASPNVVNQLRNNTHQNWWQDKGLRKLTLFTLLGYLGTVNSGYDGSLMNGLLTMPIFVKAIDDPDANKLGIITASYALGSIIGIPLVPLVSDRYGRRMAIAVGATLIIIGALVQTFTKGGWDMLAGRLIVGLGAAFQGIASPAYVSELTHPRNRAQATALINTCWYIGSIIAAWLTFGTLNIATDWCWRLPCLIQALPGVLQLSFIYWTPESVRWLVSKGREQEAYDILCKYHANGDRDDELVIYEFDEIKEAIAAEKIAEAGTTYASFFKTKGNRHRLLILIMVGFYSQWVGNGIISYYFAKILTSIGFTDPTKQAGLNGGLQVWNWLLAIGGAMLVERLGRRFLWLTSAVGMLIFYVIITACSAVYAKTENVAAGYVTIACLFLYFGSYDIAFTGLTLAYPVEILPFSLRSKGLAILQMCVQAALFFNQYVNPIALEKLAWKYYIVYDVVLVCAILSIYFFYPETKGLLLEEIAEVFDGADASVHAATTSGARNAGSAEEEDGKFDETEKVENADHVEYR</sequence>
<evidence type="ECO:0000313" key="13">
    <source>
        <dbReference type="Proteomes" id="UP000620104"/>
    </source>
</evidence>
<evidence type="ECO:0000256" key="10">
    <source>
        <dbReference type="SAM" id="Phobius"/>
    </source>
</evidence>
<feature type="transmembrane region" description="Helical" evidence="10">
    <location>
        <begin position="196"/>
        <end position="217"/>
    </location>
</feature>
<reference evidence="12" key="1">
    <citation type="submission" date="2020-07" db="EMBL/GenBank/DDBJ databases">
        <title>Draft Genome Sequence of a Deep-Sea Yeast, Naganishia (Cryptococcus) liquefaciens strain N6.</title>
        <authorList>
            <person name="Han Y.W."/>
            <person name="Kajitani R."/>
            <person name="Morimoto H."/>
            <person name="Parhat M."/>
            <person name="Tsubouchi H."/>
            <person name="Bakenova O."/>
            <person name="Ogata M."/>
            <person name="Argunhan B."/>
            <person name="Aoki R."/>
            <person name="Kajiwara S."/>
            <person name="Itoh T."/>
            <person name="Iwasaki H."/>
        </authorList>
    </citation>
    <scope>NUCLEOTIDE SEQUENCE</scope>
    <source>
        <strain evidence="12">N6</strain>
    </source>
</reference>
<feature type="transmembrane region" description="Helical" evidence="10">
    <location>
        <begin position="106"/>
        <end position="125"/>
    </location>
</feature>
<dbReference type="Gene3D" id="1.20.1250.20">
    <property type="entry name" value="MFS general substrate transporter like domains"/>
    <property type="match status" value="1"/>
</dbReference>
<feature type="region of interest" description="Disordered" evidence="9">
    <location>
        <begin position="501"/>
        <end position="530"/>
    </location>
</feature>
<dbReference type="EMBL" id="BLZA01000018">
    <property type="protein sequence ID" value="GHJ86418.1"/>
    <property type="molecule type" value="Genomic_DNA"/>
</dbReference>
<accession>A0A8H3TT53</accession>
<dbReference type="InterPro" id="IPR005828">
    <property type="entry name" value="MFS_sugar_transport-like"/>
</dbReference>